<dbReference type="AlphaFoldDB" id="A0A1Y1UWW1"/>
<dbReference type="EMBL" id="MCFH01000073">
    <property type="protein sequence ID" value="ORX41991.1"/>
    <property type="molecule type" value="Genomic_DNA"/>
</dbReference>
<evidence type="ECO:0000256" key="4">
    <source>
        <dbReference type="PROSITE-ProRule" id="PRU00175"/>
    </source>
</evidence>
<comment type="caution">
    <text evidence="7">The sequence shown here is derived from an EMBL/GenBank/DDBJ whole genome shotgun (WGS) entry which is preliminary data.</text>
</comment>
<dbReference type="FunFam" id="1.10.1170.10:FF:000002">
    <property type="entry name" value="Baculoviral IAP repeat containing 7"/>
    <property type="match status" value="1"/>
</dbReference>
<gene>
    <name evidence="7" type="ORF">BCR36DRAFT_407248</name>
</gene>
<dbReference type="Gene3D" id="3.30.40.10">
    <property type="entry name" value="Zinc/RING finger domain, C3HC4 (zinc finger)"/>
    <property type="match status" value="1"/>
</dbReference>
<keyword evidence="3" id="KW-0862">Zinc</keyword>
<dbReference type="InterPro" id="IPR013083">
    <property type="entry name" value="Znf_RING/FYVE/PHD"/>
</dbReference>
<reference evidence="7 8" key="2">
    <citation type="submission" date="2016-08" db="EMBL/GenBank/DDBJ databases">
        <title>Pervasive Adenine N6-methylation of Active Genes in Fungi.</title>
        <authorList>
            <consortium name="DOE Joint Genome Institute"/>
            <person name="Mondo S.J."/>
            <person name="Dannebaum R.O."/>
            <person name="Kuo R.C."/>
            <person name="Labutti K."/>
            <person name="Haridas S."/>
            <person name="Kuo A."/>
            <person name="Salamov A."/>
            <person name="Ahrendt S.R."/>
            <person name="Lipzen A."/>
            <person name="Sullivan W."/>
            <person name="Andreopoulos W.B."/>
            <person name="Clum A."/>
            <person name="Lindquist E."/>
            <person name="Daum C."/>
            <person name="Ramamoorthy G.K."/>
            <person name="Gryganskyi A."/>
            <person name="Culley D."/>
            <person name="Magnuson J.K."/>
            <person name="James T.Y."/>
            <person name="O'Malley M.A."/>
            <person name="Stajich J.E."/>
            <person name="Spatafora J.W."/>
            <person name="Visel A."/>
            <person name="Grigoriev I.V."/>
        </authorList>
    </citation>
    <scope>NUCLEOTIDE SEQUENCE [LARGE SCALE GENOMIC DNA]</scope>
    <source>
        <strain evidence="8">finn</strain>
    </source>
</reference>
<dbReference type="SUPFAM" id="SSF57850">
    <property type="entry name" value="RING/U-box"/>
    <property type="match status" value="1"/>
</dbReference>
<dbReference type="Proteomes" id="UP000193719">
    <property type="component" value="Unassembled WGS sequence"/>
</dbReference>
<dbReference type="PROSITE" id="PS50089">
    <property type="entry name" value="ZF_RING_2"/>
    <property type="match status" value="1"/>
</dbReference>
<feature type="compositionally biased region" description="Polar residues" evidence="5">
    <location>
        <begin position="382"/>
        <end position="413"/>
    </location>
</feature>
<proteinExistence type="predicted"/>
<sequence length="475" mass="53832">MDLILSTALTSVTYAIYLFKKNKLNELKNTKPFPCSSKSDVEVAETALENDITYYLEGLITPIKPNQFITCNDNKKKAVILKNIIKRHYVKWSNFWKDWLPEVEVISLNGQTVPFNIYKHNQAQATLPKLSIQDIINMDLPIISDNFISQNKKSIVKSIIDYVNGERFNGIENMEQGYTIGDPITIVGKFKKPIPTTSTKVQDITPTPSKINSIKPTTTTSSLDPDDLLIQSTGLPILIPDFNSEDAYCIISPKTFKEIVEEEAKEINKWKWFVIGSTSIIGGVIAFRLWRHYRKKRREEEEEAVQNSEELTRLQAATLPSSSNPGIFDMLIDIVNWLLMDDSYDIHQTSSLNVSPTPITEYIPEPLPNDLEETTPSEHQNENGVISSSSLTTQNSNISPPSTFKHQSNGDNSGTKDKDTASSNNENVCVVCLTEKREYAFLPCRHLCVCHHCVHYLERCPLCRSPIQNYMKIFS</sequence>
<dbReference type="Pfam" id="PF13920">
    <property type="entry name" value="zf-C3HC4_3"/>
    <property type="match status" value="1"/>
</dbReference>
<evidence type="ECO:0000256" key="2">
    <source>
        <dbReference type="ARBA" id="ARBA00022771"/>
    </source>
</evidence>
<dbReference type="PANTHER" id="PTHR12183">
    <property type="entry name" value="MITOCHONDRIAL UBIQUITIN LIGASE ACTIVATOR OF NFKB 1"/>
    <property type="match status" value="1"/>
</dbReference>
<dbReference type="PANTHER" id="PTHR12183:SF32">
    <property type="entry name" value="MITOCHONDRIAL E3 UBIQUITIN PROTEIN LIGASE 1"/>
    <property type="match status" value="1"/>
</dbReference>
<dbReference type="InterPro" id="IPR001841">
    <property type="entry name" value="Znf_RING"/>
</dbReference>
<feature type="region of interest" description="Disordered" evidence="5">
    <location>
        <begin position="198"/>
        <end position="219"/>
    </location>
</feature>
<name>A0A1Y1UWW1_9FUNG</name>
<dbReference type="OrthoDB" id="1711136at2759"/>
<accession>A0A1Y1UWW1</accession>
<protein>
    <recommendedName>
        <fullName evidence="6">RING-type domain-containing protein</fullName>
    </recommendedName>
</protein>
<evidence type="ECO:0000256" key="1">
    <source>
        <dbReference type="ARBA" id="ARBA00022723"/>
    </source>
</evidence>
<organism evidence="7 8">
    <name type="scientific">Piromyces finnis</name>
    <dbReference type="NCBI Taxonomy" id="1754191"/>
    <lineage>
        <taxon>Eukaryota</taxon>
        <taxon>Fungi</taxon>
        <taxon>Fungi incertae sedis</taxon>
        <taxon>Chytridiomycota</taxon>
        <taxon>Chytridiomycota incertae sedis</taxon>
        <taxon>Neocallimastigomycetes</taxon>
        <taxon>Neocallimastigales</taxon>
        <taxon>Neocallimastigaceae</taxon>
        <taxon>Piromyces</taxon>
    </lineage>
</organism>
<keyword evidence="2 4" id="KW-0863">Zinc-finger</keyword>
<dbReference type="CDD" id="cd16787">
    <property type="entry name" value="mRING-HC-C3HC5_CGRF1"/>
    <property type="match status" value="1"/>
</dbReference>
<dbReference type="InterPro" id="IPR051652">
    <property type="entry name" value="MDM2_MDM4_MUL1"/>
</dbReference>
<evidence type="ECO:0000256" key="3">
    <source>
        <dbReference type="ARBA" id="ARBA00022833"/>
    </source>
</evidence>
<evidence type="ECO:0000313" key="7">
    <source>
        <dbReference type="EMBL" id="ORX41991.1"/>
    </source>
</evidence>
<feature type="compositionally biased region" description="Polar residues" evidence="5">
    <location>
        <begin position="198"/>
        <end position="215"/>
    </location>
</feature>
<keyword evidence="8" id="KW-1185">Reference proteome</keyword>
<dbReference type="GO" id="GO:0016567">
    <property type="term" value="P:protein ubiquitination"/>
    <property type="evidence" value="ECO:0007669"/>
    <property type="project" value="TreeGrafter"/>
</dbReference>
<evidence type="ECO:0000259" key="6">
    <source>
        <dbReference type="PROSITE" id="PS50089"/>
    </source>
</evidence>
<feature type="domain" description="RING-type" evidence="6">
    <location>
        <begin position="429"/>
        <end position="464"/>
    </location>
</feature>
<reference evidence="7 8" key="1">
    <citation type="submission" date="2016-08" db="EMBL/GenBank/DDBJ databases">
        <title>Genomes of anaerobic fungi encode conserved fungal cellulosomes for biomass hydrolysis.</title>
        <authorList>
            <consortium name="DOE Joint Genome Institute"/>
            <person name="Haitjema C.H."/>
            <person name="Gilmore S.P."/>
            <person name="Henske J.K."/>
            <person name="Solomon K.V."/>
            <person name="De Groot R."/>
            <person name="Kuo A."/>
            <person name="Mondo S.J."/>
            <person name="Salamov A.A."/>
            <person name="Labutti K."/>
            <person name="Zhao Z."/>
            <person name="Chiniquy J."/>
            <person name="Barry K."/>
            <person name="Brewer H.M."/>
            <person name="Purvine S.O."/>
            <person name="Wright A.T."/>
            <person name="Boxma B."/>
            <person name="Van Alen T."/>
            <person name="Hackstein J.H."/>
            <person name="Baker S.E."/>
            <person name="Grigoriev I.V."/>
            <person name="O'Malley M.A."/>
        </authorList>
    </citation>
    <scope>NUCLEOTIDE SEQUENCE [LARGE SCALE GENOMIC DNA]</scope>
    <source>
        <strain evidence="8">finn</strain>
    </source>
</reference>
<feature type="region of interest" description="Disordered" evidence="5">
    <location>
        <begin position="355"/>
        <end position="422"/>
    </location>
</feature>
<evidence type="ECO:0000313" key="8">
    <source>
        <dbReference type="Proteomes" id="UP000193719"/>
    </source>
</evidence>
<keyword evidence="1" id="KW-0479">Metal-binding</keyword>
<dbReference type="GO" id="GO:0004842">
    <property type="term" value="F:ubiquitin-protein transferase activity"/>
    <property type="evidence" value="ECO:0007669"/>
    <property type="project" value="TreeGrafter"/>
</dbReference>
<dbReference type="GO" id="GO:0008270">
    <property type="term" value="F:zinc ion binding"/>
    <property type="evidence" value="ECO:0007669"/>
    <property type="project" value="UniProtKB-KW"/>
</dbReference>
<evidence type="ECO:0000256" key="5">
    <source>
        <dbReference type="SAM" id="MobiDB-lite"/>
    </source>
</evidence>